<feature type="signal peptide" evidence="1">
    <location>
        <begin position="1"/>
        <end position="26"/>
    </location>
</feature>
<keyword evidence="1" id="KW-0732">Signal</keyword>
<evidence type="ECO:0000313" key="2">
    <source>
        <dbReference type="EMBL" id="MBT0768181.1"/>
    </source>
</evidence>
<comment type="caution">
    <text evidence="2">The sequence shown here is derived from an EMBL/GenBank/DDBJ whole genome shotgun (WGS) entry which is preliminary data.</text>
</comment>
<reference evidence="2 3" key="1">
    <citation type="submission" date="2021-05" db="EMBL/GenBank/DDBJ databases">
        <title>Kineosporia and Streptomyces sp. nov. two new marine actinobacteria isolated from Coral.</title>
        <authorList>
            <person name="Buangrab K."/>
            <person name="Sutthacheep M."/>
            <person name="Yeemin T."/>
            <person name="Harunari E."/>
            <person name="Igarashi Y."/>
            <person name="Kanchanasin P."/>
            <person name="Tanasupawat S."/>
            <person name="Phongsopitanun W."/>
        </authorList>
    </citation>
    <scope>NUCLEOTIDE SEQUENCE [LARGE SCALE GENOMIC DNA]</scope>
    <source>
        <strain evidence="2 3">J2-2</strain>
    </source>
</reference>
<evidence type="ECO:0000256" key="1">
    <source>
        <dbReference type="SAM" id="SignalP"/>
    </source>
</evidence>
<feature type="chain" id="PRO_5046622092" description="PH domain-containing protein" evidence="1">
    <location>
        <begin position="27"/>
        <end position="116"/>
    </location>
</feature>
<dbReference type="EMBL" id="JAHBAY010000002">
    <property type="protein sequence ID" value="MBT0768181.1"/>
    <property type="molecule type" value="Genomic_DNA"/>
</dbReference>
<evidence type="ECO:0008006" key="4">
    <source>
        <dbReference type="Google" id="ProtNLM"/>
    </source>
</evidence>
<sequence>MLRFRATSWWVLIPVVLSLTDPSVDAFIGTATAAALISALRTRFSGEDVSPEGIRMRRLLLPTRVIPADDIVRVYSEPGFFGFVRAELTTGRPPALFSVPADRVDDVNALLRAPAS</sequence>
<dbReference type="RefSeq" id="WP_214154486.1">
    <property type="nucleotide sequence ID" value="NZ_JAHBAY010000002.1"/>
</dbReference>
<dbReference type="Proteomes" id="UP001197247">
    <property type="component" value="Unassembled WGS sequence"/>
</dbReference>
<accession>A0ABS5TAU1</accession>
<organism evidence="2 3">
    <name type="scientific">Kineosporia corallincola</name>
    <dbReference type="NCBI Taxonomy" id="2835133"/>
    <lineage>
        <taxon>Bacteria</taxon>
        <taxon>Bacillati</taxon>
        <taxon>Actinomycetota</taxon>
        <taxon>Actinomycetes</taxon>
        <taxon>Kineosporiales</taxon>
        <taxon>Kineosporiaceae</taxon>
        <taxon>Kineosporia</taxon>
    </lineage>
</organism>
<name>A0ABS5TAU1_9ACTN</name>
<evidence type="ECO:0000313" key="3">
    <source>
        <dbReference type="Proteomes" id="UP001197247"/>
    </source>
</evidence>
<keyword evidence="3" id="KW-1185">Reference proteome</keyword>
<gene>
    <name evidence="2" type="ORF">KIH74_04560</name>
</gene>
<proteinExistence type="predicted"/>
<protein>
    <recommendedName>
        <fullName evidence="4">PH domain-containing protein</fullName>
    </recommendedName>
</protein>